<dbReference type="OrthoDB" id="9793210at2"/>
<dbReference type="PROSITE" id="PS50887">
    <property type="entry name" value="GGDEF"/>
    <property type="match status" value="1"/>
</dbReference>
<dbReference type="SUPFAM" id="SSF141868">
    <property type="entry name" value="EAL domain-like"/>
    <property type="match status" value="1"/>
</dbReference>
<keyword evidence="1" id="KW-0812">Transmembrane</keyword>
<protein>
    <submittedName>
        <fullName evidence="4">Bifunctional diguanylate cyclase/phosphodiesterase</fullName>
    </submittedName>
</protein>
<keyword evidence="1" id="KW-0472">Membrane</keyword>
<evidence type="ECO:0000313" key="4">
    <source>
        <dbReference type="EMBL" id="TLU73012.1"/>
    </source>
</evidence>
<dbReference type="InterPro" id="IPR001633">
    <property type="entry name" value="EAL_dom"/>
</dbReference>
<dbReference type="SUPFAM" id="SSF55073">
    <property type="entry name" value="Nucleotide cyclase"/>
    <property type="match status" value="1"/>
</dbReference>
<dbReference type="Pfam" id="PF00563">
    <property type="entry name" value="EAL"/>
    <property type="match status" value="1"/>
</dbReference>
<comment type="caution">
    <text evidence="4">The sequence shown here is derived from an EMBL/GenBank/DDBJ whole genome shotgun (WGS) entry which is preliminary data.</text>
</comment>
<dbReference type="AlphaFoldDB" id="A0A5R9J621"/>
<dbReference type="InterPro" id="IPR035919">
    <property type="entry name" value="EAL_sf"/>
</dbReference>
<dbReference type="Proteomes" id="UP000305654">
    <property type="component" value="Unassembled WGS sequence"/>
</dbReference>
<keyword evidence="1" id="KW-1133">Transmembrane helix</keyword>
<feature type="transmembrane region" description="Helical" evidence="1">
    <location>
        <begin position="263"/>
        <end position="286"/>
    </location>
</feature>
<dbReference type="InterPro" id="IPR000160">
    <property type="entry name" value="GGDEF_dom"/>
</dbReference>
<dbReference type="NCBIfam" id="TIGR00254">
    <property type="entry name" value="GGDEF"/>
    <property type="match status" value="1"/>
</dbReference>
<keyword evidence="5" id="KW-1185">Reference proteome</keyword>
<gene>
    <name evidence="4" type="ORF">FE263_06080</name>
</gene>
<dbReference type="InterPro" id="IPR007892">
    <property type="entry name" value="CHASE4"/>
</dbReference>
<dbReference type="InterPro" id="IPR029787">
    <property type="entry name" value="Nucleotide_cyclase"/>
</dbReference>
<accession>A0A5R9J621</accession>
<dbReference type="CDD" id="cd01948">
    <property type="entry name" value="EAL"/>
    <property type="match status" value="1"/>
</dbReference>
<dbReference type="Gene3D" id="3.30.70.270">
    <property type="match status" value="1"/>
</dbReference>
<evidence type="ECO:0000259" key="2">
    <source>
        <dbReference type="PROSITE" id="PS50883"/>
    </source>
</evidence>
<dbReference type="PANTHER" id="PTHR44757">
    <property type="entry name" value="DIGUANYLATE CYCLASE DGCP"/>
    <property type="match status" value="1"/>
</dbReference>
<dbReference type="InterPro" id="IPR043128">
    <property type="entry name" value="Rev_trsase/Diguanyl_cyclase"/>
</dbReference>
<evidence type="ECO:0000313" key="5">
    <source>
        <dbReference type="Proteomes" id="UP000305654"/>
    </source>
</evidence>
<evidence type="ECO:0000259" key="3">
    <source>
        <dbReference type="PROSITE" id="PS50887"/>
    </source>
</evidence>
<dbReference type="Pfam" id="PF05228">
    <property type="entry name" value="CHASE4"/>
    <property type="match status" value="1"/>
</dbReference>
<dbReference type="PANTHER" id="PTHR44757:SF2">
    <property type="entry name" value="BIOFILM ARCHITECTURE MAINTENANCE PROTEIN MBAA"/>
    <property type="match status" value="1"/>
</dbReference>
<dbReference type="EMBL" id="VCDI01000002">
    <property type="protein sequence ID" value="TLU73012.1"/>
    <property type="molecule type" value="Genomic_DNA"/>
</dbReference>
<dbReference type="RefSeq" id="WP_138325086.1">
    <property type="nucleotide sequence ID" value="NZ_VCDI01000002.1"/>
</dbReference>
<feature type="domain" description="EAL" evidence="2">
    <location>
        <begin position="482"/>
        <end position="729"/>
    </location>
</feature>
<reference evidence="4 5" key="1">
    <citation type="submission" date="2019-05" db="EMBL/GenBank/DDBJ databases">
        <authorList>
            <person name="Pankratov T."/>
            <person name="Grouzdev D."/>
        </authorList>
    </citation>
    <scope>NUCLEOTIDE SEQUENCE [LARGE SCALE GENOMIC DNA]</scope>
    <source>
        <strain evidence="4 5">KEBCLARHB70R</strain>
    </source>
</reference>
<dbReference type="Gene3D" id="3.20.20.450">
    <property type="entry name" value="EAL domain"/>
    <property type="match status" value="1"/>
</dbReference>
<proteinExistence type="predicted"/>
<feature type="domain" description="GGDEF" evidence="3">
    <location>
        <begin position="337"/>
        <end position="473"/>
    </location>
</feature>
<dbReference type="CDD" id="cd01949">
    <property type="entry name" value="GGDEF"/>
    <property type="match status" value="1"/>
</dbReference>
<dbReference type="SMART" id="SM00052">
    <property type="entry name" value="EAL"/>
    <property type="match status" value="1"/>
</dbReference>
<dbReference type="PROSITE" id="PS50883">
    <property type="entry name" value="EAL"/>
    <property type="match status" value="1"/>
</dbReference>
<dbReference type="Pfam" id="PF00990">
    <property type="entry name" value="GGDEF"/>
    <property type="match status" value="1"/>
</dbReference>
<evidence type="ECO:0000256" key="1">
    <source>
        <dbReference type="SAM" id="Phobius"/>
    </source>
</evidence>
<name>A0A5R9J621_9PROT</name>
<sequence>MSRSFDLRAIKTLAAAALTAIVIIVFMLPLLASRIDRQARHREGEFVAASFAREVDILRNQIGSAANWDPAIIHLDRHFDAAWAQSELTATNDRDVGSRIVIVLDAGNTVLFAREHGRTMQAGRAELVRLAAGDIVATIRTLEAARDAAAARHAPDAEQKPASWIDGSAVVLVSGRPFLVVASLVGSDSGKLALTHRRAPISLLISDLQATIMPQVGRRLQLVGAELTAALPAGTRASFPLRDGRGEVMAVFSWQPARPGTMLLDAALPPILIVIVALLGAVLLAYRQGVQGTRILMDAEAQARHLSLHDGITGLPNRRSLSRLLDQALAQRAGAGDEVAILLFDIDHFKSINVTFGNVVGDELIQLVSSRLQQLCESGQICGRFGGDEFLFILSGDAACAGPEAAGEFARRVLACFGTPISLSGNMIQASACIGISVAKAGSVGASDLLCQADLALCKAKAAGGGVEQLFDSEMEQARGRRRALEQDLRQALRDGAIGVAYQPQFDRDRMVGVEALARWTHKDLGPISPAVFAPLAEDCGLIGILGMQVLRHAFNDSRRWPDLRVAINVSARQLQMPDFVASVHDLVVEMQVDPSRFELEITEGVLVANNQEMQTTLQSLHGMGFTIAIDDFGTGYSSLSYLQRFPVDKIKIDRSFVCKLPDDRQSFLIICAIVHLAQALDMAVIAEGVETEAQQQMLIRAGCTRTQGFFKGRPMAAELIAHLASPAAMSAAAEARSAA</sequence>
<feature type="transmembrane region" description="Helical" evidence="1">
    <location>
        <begin position="12"/>
        <end position="32"/>
    </location>
</feature>
<organism evidence="4 5">
    <name type="scientific">Lichenicoccus roseus</name>
    <dbReference type="NCBI Taxonomy" id="2683649"/>
    <lineage>
        <taxon>Bacteria</taxon>
        <taxon>Pseudomonadati</taxon>
        <taxon>Pseudomonadota</taxon>
        <taxon>Alphaproteobacteria</taxon>
        <taxon>Acetobacterales</taxon>
        <taxon>Acetobacteraceae</taxon>
        <taxon>Lichenicoccus</taxon>
    </lineage>
</organism>
<dbReference type="SMART" id="SM00267">
    <property type="entry name" value="GGDEF"/>
    <property type="match status" value="1"/>
</dbReference>
<dbReference type="InterPro" id="IPR052155">
    <property type="entry name" value="Biofilm_reg_signaling"/>
</dbReference>